<proteinExistence type="predicted"/>
<dbReference type="Proteomes" id="UP000640485">
    <property type="component" value="Unassembled WGS sequence"/>
</dbReference>
<evidence type="ECO:0000313" key="2">
    <source>
        <dbReference type="Proteomes" id="UP000640485"/>
    </source>
</evidence>
<dbReference type="RefSeq" id="WP_200685857.1">
    <property type="nucleotide sequence ID" value="NZ_JAEPRQ010000003.1"/>
</dbReference>
<sequence length="292" mass="32194">MLRNVLPPLTSGGPMREAVPGASVNSSFTTFVVPSNQITGWRNGQIVSPAEVNAAFSQYYSQYRVSQHNQLHPRLNYDQYVVSTQSFIGRQGSTPSSYQFIRPHPSATQRAQANREQTIIQGYIRGYRNEAQFRENMQGLIAAARRDGLNLYGQGGFLPGQSGNQQTMSHLGSQGFVGVRGSALTGQSAQRGTTFREHGPFNQRSDLDIFIILPAGQNLRMGRGNNEMATPGTYPAIAQWAQSSQQTLGRDVRVMVRRESVLTNLVNSFNREAYIVVSPSGTLSHWVLPPGF</sequence>
<evidence type="ECO:0000313" key="1">
    <source>
        <dbReference type="EMBL" id="MBK4216177.1"/>
    </source>
</evidence>
<dbReference type="AlphaFoldDB" id="A0A934SE18"/>
<comment type="caution">
    <text evidence="1">The sequence shown here is derived from an EMBL/GenBank/DDBJ whole genome shotgun (WGS) entry which is preliminary data.</text>
</comment>
<accession>A0A934SE18</accession>
<organism evidence="1 2">
    <name type="scientific">Paracoccus caeni</name>
    <dbReference type="NCBI Taxonomy" id="657651"/>
    <lineage>
        <taxon>Bacteria</taxon>
        <taxon>Pseudomonadati</taxon>
        <taxon>Pseudomonadota</taxon>
        <taxon>Alphaproteobacteria</taxon>
        <taxon>Rhodobacterales</taxon>
        <taxon>Paracoccaceae</taxon>
        <taxon>Paracoccus</taxon>
    </lineage>
</organism>
<protein>
    <submittedName>
        <fullName evidence="1">Uncharacterized protein</fullName>
    </submittedName>
</protein>
<gene>
    <name evidence="1" type="ORF">JJJ17_09595</name>
</gene>
<dbReference type="EMBL" id="JAEPRQ010000003">
    <property type="protein sequence ID" value="MBK4216177.1"/>
    <property type="molecule type" value="Genomic_DNA"/>
</dbReference>
<name>A0A934SE18_9RHOB</name>
<keyword evidence="2" id="KW-1185">Reference proteome</keyword>
<reference evidence="1" key="1">
    <citation type="submission" date="2021-01" db="EMBL/GenBank/DDBJ databases">
        <title>Paracoccus amoyensis sp. nov., isolated from the surface seawater along the coast of Xiamen Island, China.</title>
        <authorList>
            <person name="Lyu L."/>
        </authorList>
    </citation>
    <scope>NUCLEOTIDE SEQUENCE</scope>
    <source>
        <strain evidence="1">MJ17</strain>
    </source>
</reference>